<dbReference type="PROSITE" id="PS01361">
    <property type="entry name" value="ZF_DOF_1"/>
    <property type="match status" value="1"/>
</dbReference>
<evidence type="ECO:0000256" key="4">
    <source>
        <dbReference type="ARBA" id="ARBA00023015"/>
    </source>
</evidence>
<dbReference type="InterPro" id="IPR007526">
    <property type="entry name" value="SWIRM"/>
</dbReference>
<keyword evidence="3" id="KW-0862">Zinc</keyword>
<evidence type="ECO:0000256" key="1">
    <source>
        <dbReference type="ARBA" id="ARBA00022723"/>
    </source>
</evidence>
<dbReference type="Gene3D" id="1.10.10.10">
    <property type="entry name" value="Winged helix-like DNA-binding domain superfamily/Winged helix DNA-binding domain"/>
    <property type="match status" value="1"/>
</dbReference>
<dbReference type="PANTHER" id="PTHR31089:SF1">
    <property type="entry name" value="CYCLIC DOF FACTOR 3"/>
    <property type="match status" value="1"/>
</dbReference>
<evidence type="ECO:0000256" key="8">
    <source>
        <dbReference type="SAM" id="MobiDB-lite"/>
    </source>
</evidence>
<dbReference type="GO" id="GO:0003700">
    <property type="term" value="F:DNA-binding transcription factor activity"/>
    <property type="evidence" value="ECO:0007669"/>
    <property type="project" value="InterPro"/>
</dbReference>
<dbReference type="Pfam" id="PF04433">
    <property type="entry name" value="SWIRM"/>
    <property type="match status" value="1"/>
</dbReference>
<feature type="region of interest" description="Disordered" evidence="8">
    <location>
        <begin position="241"/>
        <end position="304"/>
    </location>
</feature>
<dbReference type="InterPro" id="IPR009057">
    <property type="entry name" value="Homeodomain-like_sf"/>
</dbReference>
<feature type="compositionally biased region" description="Polar residues" evidence="8">
    <location>
        <begin position="250"/>
        <end position="259"/>
    </location>
</feature>
<accession>A9NWA4</accession>
<evidence type="ECO:0000256" key="2">
    <source>
        <dbReference type="ARBA" id="ARBA00022771"/>
    </source>
</evidence>
<dbReference type="PANTHER" id="PTHR31089">
    <property type="entry name" value="CYCLIC DOF FACTOR 2"/>
    <property type="match status" value="1"/>
</dbReference>
<feature type="domain" description="Dof-type" evidence="10">
    <location>
        <begin position="314"/>
        <end position="368"/>
    </location>
</feature>
<keyword evidence="9" id="KW-0812">Transmembrane</keyword>
<feature type="region of interest" description="Disordered" evidence="8">
    <location>
        <begin position="181"/>
        <end position="206"/>
    </location>
</feature>
<proteinExistence type="evidence at transcript level"/>
<evidence type="ECO:0000256" key="5">
    <source>
        <dbReference type="ARBA" id="ARBA00023125"/>
    </source>
</evidence>
<keyword evidence="2" id="KW-0863">Zinc-finger</keyword>
<evidence type="ECO:0000256" key="6">
    <source>
        <dbReference type="ARBA" id="ARBA00023163"/>
    </source>
</evidence>
<feature type="transmembrane region" description="Helical" evidence="9">
    <location>
        <begin position="412"/>
        <end position="431"/>
    </location>
</feature>
<evidence type="ECO:0000313" key="12">
    <source>
        <dbReference type="EMBL" id="ABK24915.1"/>
    </source>
</evidence>
<dbReference type="AlphaFoldDB" id="A9NWA4"/>
<feature type="compositionally biased region" description="Basic and acidic residues" evidence="8">
    <location>
        <begin position="285"/>
        <end position="304"/>
    </location>
</feature>
<dbReference type="PROSITE" id="PS50934">
    <property type="entry name" value="SWIRM"/>
    <property type="match status" value="1"/>
</dbReference>
<dbReference type="Pfam" id="PF02701">
    <property type="entry name" value="Zn_ribbon_Dof"/>
    <property type="match status" value="1"/>
</dbReference>
<evidence type="ECO:0000259" key="10">
    <source>
        <dbReference type="PROSITE" id="PS50884"/>
    </source>
</evidence>
<feature type="compositionally biased region" description="Polar residues" evidence="8">
    <location>
        <begin position="15"/>
        <end position="35"/>
    </location>
</feature>
<keyword evidence="7" id="KW-0539">Nucleus</keyword>
<feature type="compositionally biased region" description="Basic and acidic residues" evidence="8">
    <location>
        <begin position="265"/>
        <end position="275"/>
    </location>
</feature>
<dbReference type="InterPro" id="IPR003851">
    <property type="entry name" value="Znf_Dof"/>
</dbReference>
<dbReference type="SUPFAM" id="SSF46689">
    <property type="entry name" value="Homeodomain-like"/>
    <property type="match status" value="1"/>
</dbReference>
<evidence type="ECO:0000256" key="3">
    <source>
        <dbReference type="ARBA" id="ARBA00022833"/>
    </source>
</evidence>
<evidence type="ECO:0000256" key="7">
    <source>
        <dbReference type="ARBA" id="ARBA00023242"/>
    </source>
</evidence>
<reference evidence="12" key="1">
    <citation type="journal article" date="2008" name="BMC Genomics">
        <title>A conifer genomics resource of 200,000 spruce (Picea spp.) ESTs and 6,464 high-quality, sequence-finished full-length cDNAs for Sitka spruce (Picea sitchensis).</title>
        <authorList>
            <person name="Ralph S.G."/>
            <person name="Chun H.J."/>
            <person name="Kolosova N."/>
            <person name="Cooper D."/>
            <person name="Oddy C."/>
            <person name="Ritland C.E."/>
            <person name="Kirkpatrick R."/>
            <person name="Moore R."/>
            <person name="Barber S."/>
            <person name="Holt R.A."/>
            <person name="Jones S.J."/>
            <person name="Marra M.A."/>
            <person name="Douglas C.J."/>
            <person name="Ritland K."/>
            <person name="Bohlmann J."/>
        </authorList>
    </citation>
    <scope>NUCLEOTIDE SEQUENCE</scope>
    <source>
        <tissue evidence="12">Bark</tissue>
    </source>
</reference>
<keyword evidence="4" id="KW-0805">Transcription regulation</keyword>
<keyword evidence="9" id="KW-0472">Membrane</keyword>
<dbReference type="EMBL" id="EF085612">
    <property type="protein sequence ID" value="ABK24915.1"/>
    <property type="molecule type" value="mRNA"/>
</dbReference>
<protein>
    <recommendedName>
        <fullName evidence="13">Dof-type domain-containing protein</fullName>
    </recommendedName>
</protein>
<feature type="domain" description="SWIRM" evidence="11">
    <location>
        <begin position="64"/>
        <end position="161"/>
    </location>
</feature>
<dbReference type="GO" id="GO:0005634">
    <property type="term" value="C:nucleus"/>
    <property type="evidence" value="ECO:0007669"/>
    <property type="project" value="UniProtKB-ARBA"/>
</dbReference>
<evidence type="ECO:0008006" key="13">
    <source>
        <dbReference type="Google" id="ProtNLM"/>
    </source>
</evidence>
<dbReference type="GO" id="GO:0008270">
    <property type="term" value="F:zinc ion binding"/>
    <property type="evidence" value="ECO:0007669"/>
    <property type="project" value="UniProtKB-KW"/>
</dbReference>
<evidence type="ECO:0000256" key="9">
    <source>
        <dbReference type="SAM" id="Phobius"/>
    </source>
</evidence>
<keyword evidence="6" id="KW-0804">Transcription</keyword>
<keyword evidence="5" id="KW-0238">DNA-binding</keyword>
<dbReference type="PROSITE" id="PS50884">
    <property type="entry name" value="ZF_DOF_2"/>
    <property type="match status" value="1"/>
</dbReference>
<keyword evidence="9" id="KW-1133">Transmembrane helix</keyword>
<keyword evidence="1" id="KW-0479">Metal-binding</keyword>
<dbReference type="GO" id="GO:0003677">
    <property type="term" value="F:DNA binding"/>
    <property type="evidence" value="ECO:0007669"/>
    <property type="project" value="UniProtKB-KW"/>
</dbReference>
<dbReference type="FunFam" id="1.10.10.10:FF:000020">
    <property type="entry name" value="SWI/SNF complex subunit SMARCC2 isoform c"/>
    <property type="match status" value="1"/>
</dbReference>
<dbReference type="InterPro" id="IPR045174">
    <property type="entry name" value="Dof"/>
</dbReference>
<dbReference type="InterPro" id="IPR036388">
    <property type="entry name" value="WH-like_DNA-bd_sf"/>
</dbReference>
<evidence type="ECO:0000259" key="11">
    <source>
        <dbReference type="PROSITE" id="PS50934"/>
    </source>
</evidence>
<sequence>MASPSNTNTSGNTNKDPNPETTSNQAGSPHDSSNAGIADTANPPTVLQPDFKEGSSPPRHREIYKIPKYSSWFAWDKIHGTERRFLPEFFDEKSAAKTPKVYKEYRDFIINRYRKNPHKRISFTEVRKMLVGDVNSIRRVFDFLDNWGLINYQVASSKQHTKAEGNAGGVGEKGAATRVLGQKGSSEGNPPPGGTATNSTVIDGKDKKGTEWQSGLLCNNCGADCSIARFDCLKEVISPKSRDEGLSKEPGNSSGTNDCNVEGVKTSKQDPEKELPVTAMEEESKDEKGDETNKEEVEQNGNKDKLLRKTDKLLRCPRCDSSGTKFCYYNNYNVNQPRHFCKDCQRYWTVGGTMRNVPVGAGRRKNKHLGTHYWHTMKSVGLTPARTGASDAAHYSGYPQCTFFFCKGCMQGFHMVIVALFICLKYAFFIGSKVCLSLHSFFCSSQV</sequence>
<feature type="compositionally biased region" description="Low complexity" evidence="8">
    <location>
        <begin position="1"/>
        <end position="14"/>
    </location>
</feature>
<organism evidence="12">
    <name type="scientific">Picea sitchensis</name>
    <name type="common">Sitka spruce</name>
    <name type="synonym">Pinus sitchensis</name>
    <dbReference type="NCBI Taxonomy" id="3332"/>
    <lineage>
        <taxon>Eukaryota</taxon>
        <taxon>Viridiplantae</taxon>
        <taxon>Streptophyta</taxon>
        <taxon>Embryophyta</taxon>
        <taxon>Tracheophyta</taxon>
        <taxon>Spermatophyta</taxon>
        <taxon>Pinopsida</taxon>
        <taxon>Pinidae</taxon>
        <taxon>Conifers I</taxon>
        <taxon>Pinales</taxon>
        <taxon>Pinaceae</taxon>
        <taxon>Picea</taxon>
    </lineage>
</organism>
<feature type="region of interest" description="Disordered" evidence="8">
    <location>
        <begin position="1"/>
        <end position="59"/>
    </location>
</feature>
<name>A9NWA4_PICSI</name>